<dbReference type="GO" id="GO:0005829">
    <property type="term" value="C:cytosol"/>
    <property type="evidence" value="ECO:0007669"/>
    <property type="project" value="TreeGrafter"/>
</dbReference>
<dbReference type="Pfam" id="PF04851">
    <property type="entry name" value="ResIII"/>
    <property type="match status" value="1"/>
</dbReference>
<sequence length="584" mass="67154">MEVRVIVPNNNLGLFHEKIALFYDELGDTIAINGSNNETQGSVEHNLESFSTFRSWINGQELYIDTFKEQFEDTWQGNLNEYHMLSLQEAVDDDVLREYETDESIKTLYSKLSRHGGLEKQNEPKNETERLGFDPYDYQKVAAETWMEKSKGIIAFATGTGKTKTAIYAFDQLMKKEGAKVFLITVPDKTLVEQWSKELLNYWGNLVKCYSENNQWVNQLKNKIDYWKLEPDEPLFIVTTNQTFHGEKFTRQIKKLNKDYVFLADECHRLGTDNLLNSLPSVERRLGLSATPSIYMSEEKTDRLFNYFGGIIAEYSLEKAIEDGKLTQYEYHPVKVRLSDDEMEKYKELTHKIVKMLGNDDENSLEGLSLEAQMLLFKRARIIYGAYDKIIKLESLLDKLKDQRNMLIYCGATSLSEGIAGDDEGNELDQSNTEASKKQIEIVNQMLKGKGILAAQYTKDENGNERQDRIDAFKNGVIDTLVAIKALDEGVDIPEISIGIIMASSGNPREFIQRRGRLLRKSAGKEIAIIYDMVVLGEESEYDGINMTELKRIGEFSKAAKNRNEILDEYQELFDRYLEEKEDE</sequence>
<dbReference type="Gene3D" id="3.40.50.300">
    <property type="entry name" value="P-loop containing nucleotide triphosphate hydrolases"/>
    <property type="match status" value="2"/>
</dbReference>
<dbReference type="EMBL" id="CR936503">
    <property type="protein sequence ID" value="CAI54444.1"/>
    <property type="molecule type" value="Genomic_DNA"/>
</dbReference>
<dbReference type="HOGENOM" id="CLU_024175_0_0_9"/>
<dbReference type="SMART" id="SM00490">
    <property type="entry name" value="HELICc"/>
    <property type="match status" value="1"/>
</dbReference>
<dbReference type="Pfam" id="PF00271">
    <property type="entry name" value="Helicase_C"/>
    <property type="match status" value="1"/>
</dbReference>
<dbReference type="PROSITE" id="PS51192">
    <property type="entry name" value="HELICASE_ATP_BIND_1"/>
    <property type="match status" value="1"/>
</dbReference>
<dbReference type="KEGG" id="lsa:LCA_0147"/>
<keyword evidence="3" id="KW-0547">Nucleotide-binding</keyword>
<keyword evidence="3" id="KW-0067">ATP-binding</keyword>
<keyword evidence="3" id="KW-0347">Helicase</keyword>
<dbReference type="Gene3D" id="3.30.870.10">
    <property type="entry name" value="Endonuclease Chain A"/>
    <property type="match status" value="1"/>
</dbReference>
<reference evidence="4" key="1">
    <citation type="journal article" date="2005" name="Nat. Biotechnol.">
        <title>The complete genome sequence of the meat-borne lactic acid bacterium Lactobacillus sakei 23K.</title>
        <authorList>
            <person name="Chaillou S."/>
            <person name="Champomier-Verges M.-C."/>
            <person name="Cornet M."/>
            <person name="Crutz-Le Coq A.-M."/>
            <person name="Dudez A.-M."/>
            <person name="Martin V."/>
            <person name="Beaufils S."/>
            <person name="Darbon-Rongere E."/>
            <person name="Bossy R."/>
            <person name="Loux V."/>
            <person name="Zagorec M."/>
        </authorList>
    </citation>
    <scope>NUCLEOTIDE SEQUENCE [LARGE SCALE GENOMIC DNA]</scope>
    <source>
        <strain evidence="4">23K</strain>
    </source>
</reference>
<proteinExistence type="predicted"/>
<keyword evidence="3" id="KW-0378">Hydrolase</keyword>
<dbReference type="STRING" id="314315.LCA_0147"/>
<evidence type="ECO:0000313" key="3">
    <source>
        <dbReference type="EMBL" id="CAI54444.1"/>
    </source>
</evidence>
<evidence type="ECO:0000259" key="2">
    <source>
        <dbReference type="PROSITE" id="PS51194"/>
    </source>
</evidence>
<dbReference type="InterPro" id="IPR027417">
    <property type="entry name" value="P-loop_NTPase"/>
</dbReference>
<dbReference type="InterPro" id="IPR014001">
    <property type="entry name" value="Helicase_ATP-bd"/>
</dbReference>
<gene>
    <name evidence="3" type="ordered locus">LCA_0147</name>
</gene>
<evidence type="ECO:0000259" key="1">
    <source>
        <dbReference type="PROSITE" id="PS51192"/>
    </source>
</evidence>
<name>Q38ZD3_LATSS</name>
<dbReference type="GO" id="GO:0004386">
    <property type="term" value="F:helicase activity"/>
    <property type="evidence" value="ECO:0007669"/>
    <property type="project" value="UniProtKB-KW"/>
</dbReference>
<dbReference type="Proteomes" id="UP000002707">
    <property type="component" value="Chromosome"/>
</dbReference>
<dbReference type="GO" id="GO:0016787">
    <property type="term" value="F:hydrolase activity"/>
    <property type="evidence" value="ECO:0007669"/>
    <property type="project" value="InterPro"/>
</dbReference>
<dbReference type="GO" id="GO:0003677">
    <property type="term" value="F:DNA binding"/>
    <property type="evidence" value="ECO:0007669"/>
    <property type="project" value="InterPro"/>
</dbReference>
<dbReference type="PANTHER" id="PTHR47396">
    <property type="entry name" value="TYPE I RESTRICTION ENZYME ECOKI R PROTEIN"/>
    <property type="match status" value="1"/>
</dbReference>
<dbReference type="InterPro" id="IPR050742">
    <property type="entry name" value="Helicase_Restrict-Modif_Enz"/>
</dbReference>
<dbReference type="SUPFAM" id="SSF52540">
    <property type="entry name" value="P-loop containing nucleoside triphosphate hydrolases"/>
    <property type="match status" value="1"/>
</dbReference>
<dbReference type="InterPro" id="IPR001650">
    <property type="entry name" value="Helicase_C-like"/>
</dbReference>
<accession>Q38ZD3</accession>
<organism evidence="3 4">
    <name type="scientific">Latilactobacillus sakei subsp. sakei (strain 23K)</name>
    <name type="common">Lactobacillus sakei subsp. sakei</name>
    <dbReference type="NCBI Taxonomy" id="314315"/>
    <lineage>
        <taxon>Bacteria</taxon>
        <taxon>Bacillati</taxon>
        <taxon>Bacillota</taxon>
        <taxon>Bacilli</taxon>
        <taxon>Lactobacillales</taxon>
        <taxon>Lactobacillaceae</taxon>
        <taxon>Latilactobacillus</taxon>
    </lineage>
</organism>
<feature type="domain" description="Helicase ATP-binding" evidence="1">
    <location>
        <begin position="143"/>
        <end position="310"/>
    </location>
</feature>
<protein>
    <submittedName>
        <fullName evidence="3">DNA-repair helicase</fullName>
    </submittedName>
</protein>
<dbReference type="SMART" id="SM00487">
    <property type="entry name" value="DEXDc"/>
    <property type="match status" value="1"/>
</dbReference>
<dbReference type="PANTHER" id="PTHR47396:SF1">
    <property type="entry name" value="ATP-DEPENDENT HELICASE IRC3-RELATED"/>
    <property type="match status" value="1"/>
</dbReference>
<dbReference type="InterPro" id="IPR006935">
    <property type="entry name" value="Helicase/UvrB_N"/>
</dbReference>
<dbReference type="GO" id="GO:0005524">
    <property type="term" value="F:ATP binding"/>
    <property type="evidence" value="ECO:0007669"/>
    <property type="project" value="InterPro"/>
</dbReference>
<dbReference type="eggNOG" id="COG1061">
    <property type="taxonomic scope" value="Bacteria"/>
</dbReference>
<dbReference type="AlphaFoldDB" id="Q38ZD3"/>
<feature type="domain" description="Helicase C-terminal" evidence="2">
    <location>
        <begin position="392"/>
        <end position="574"/>
    </location>
</feature>
<evidence type="ECO:0000313" key="4">
    <source>
        <dbReference type="Proteomes" id="UP000002707"/>
    </source>
</evidence>
<dbReference type="PROSITE" id="PS51194">
    <property type="entry name" value="HELICASE_CTER"/>
    <property type="match status" value="1"/>
</dbReference>
<keyword evidence="4" id="KW-1185">Reference proteome</keyword>